<gene>
    <name evidence="2" type="ORF">CAEBREN_06493</name>
</gene>
<dbReference type="HOGENOM" id="CLU_832171_0_0_1"/>
<name>G0N6K4_CAEBE</name>
<dbReference type="FunCoup" id="G0N6K4">
    <property type="interactions" value="1050"/>
</dbReference>
<dbReference type="PANTHER" id="PTHR46561:SF17">
    <property type="entry name" value="G_PROTEIN_RECEP_F1_2 DOMAIN-CONTAINING PROTEIN"/>
    <property type="match status" value="1"/>
</dbReference>
<dbReference type="PANTHER" id="PTHR46561">
    <property type="entry name" value="SERPENTINE RECEPTOR, CLASS AB (CLASS A-LIKE)-RELATED"/>
    <property type="match status" value="1"/>
</dbReference>
<dbReference type="OMA" id="RGYETFH"/>
<protein>
    <recommendedName>
        <fullName evidence="4">G-protein coupled receptors family 1 profile domain-containing protein</fullName>
    </recommendedName>
</protein>
<keyword evidence="3" id="KW-1185">Reference proteome</keyword>
<keyword evidence="1" id="KW-0472">Membrane</keyword>
<dbReference type="EMBL" id="GL379844">
    <property type="protein sequence ID" value="EGT53791.1"/>
    <property type="molecule type" value="Genomic_DNA"/>
</dbReference>
<dbReference type="Gene3D" id="1.20.1070.10">
    <property type="entry name" value="Rhodopsin 7-helix transmembrane proteins"/>
    <property type="match status" value="1"/>
</dbReference>
<feature type="transmembrane region" description="Helical" evidence="1">
    <location>
        <begin position="139"/>
        <end position="165"/>
    </location>
</feature>
<sequence>MELTEPEESADLDSAAFALHSMHLAICTAAFAFNSFLLYLLKKCSAFHSHMKIIVINQTMAVMAAVIYLFLRSSLGLWQSYDGTVKPNEIPVDDSQCAFSASVPDSLCMLFIWFPFLLMIERFYASQNYQSYEHSEAGIIFKVLCGVMWLPMLCEILVFSFSLSLPSNLQACQYSLLQQSHMQRNAWFVIIAFFSGIFAVFFKILEYRNKRIENHSVHNDYVFSCRYQIRENVKTCRFAFSLLLLFFVFFAIFFLFDRNLETKDGGKMEAAARREYLFLIFPMFALIYAIHFLTANTSLFQNAKRALQSYYYQDHGNVLIFKRPSKTGSLDNKL</sequence>
<organism evidence="3">
    <name type="scientific">Caenorhabditis brenneri</name>
    <name type="common">Nematode worm</name>
    <dbReference type="NCBI Taxonomy" id="135651"/>
    <lineage>
        <taxon>Eukaryota</taxon>
        <taxon>Metazoa</taxon>
        <taxon>Ecdysozoa</taxon>
        <taxon>Nematoda</taxon>
        <taxon>Chromadorea</taxon>
        <taxon>Rhabditida</taxon>
        <taxon>Rhabditina</taxon>
        <taxon>Rhabditomorpha</taxon>
        <taxon>Rhabditoidea</taxon>
        <taxon>Rhabditidae</taxon>
        <taxon>Peloderinae</taxon>
        <taxon>Caenorhabditis</taxon>
    </lineage>
</organism>
<dbReference type="InterPro" id="IPR053286">
    <property type="entry name" value="Nematode_rcpt-like_srab"/>
</dbReference>
<keyword evidence="1" id="KW-0812">Transmembrane</keyword>
<proteinExistence type="predicted"/>
<dbReference type="Proteomes" id="UP000008068">
    <property type="component" value="Unassembled WGS sequence"/>
</dbReference>
<keyword evidence="1" id="KW-1133">Transmembrane helix</keyword>
<dbReference type="eggNOG" id="ENOG502TGZX">
    <property type="taxonomic scope" value="Eukaryota"/>
</dbReference>
<feature type="transmembrane region" description="Helical" evidence="1">
    <location>
        <begin position="276"/>
        <end position="295"/>
    </location>
</feature>
<accession>G0N6K4</accession>
<reference evidence="3" key="1">
    <citation type="submission" date="2011-07" db="EMBL/GenBank/DDBJ databases">
        <authorList>
            <consortium name="Caenorhabditis brenneri Sequencing and Analysis Consortium"/>
            <person name="Wilson R.K."/>
        </authorList>
    </citation>
    <scope>NUCLEOTIDE SEQUENCE [LARGE SCALE GENOMIC DNA]</scope>
    <source>
        <strain evidence="3">PB2801</strain>
    </source>
</reference>
<dbReference type="AlphaFoldDB" id="G0N6K4"/>
<evidence type="ECO:0008006" key="4">
    <source>
        <dbReference type="Google" id="ProtNLM"/>
    </source>
</evidence>
<evidence type="ECO:0000313" key="3">
    <source>
        <dbReference type="Proteomes" id="UP000008068"/>
    </source>
</evidence>
<evidence type="ECO:0000313" key="2">
    <source>
        <dbReference type="EMBL" id="EGT53791.1"/>
    </source>
</evidence>
<feature type="transmembrane region" description="Helical" evidence="1">
    <location>
        <begin position="185"/>
        <end position="205"/>
    </location>
</feature>
<feature type="transmembrane region" description="Helical" evidence="1">
    <location>
        <begin position="53"/>
        <end position="71"/>
    </location>
</feature>
<dbReference type="InParanoid" id="G0N6K4"/>
<feature type="transmembrane region" description="Helical" evidence="1">
    <location>
        <begin position="20"/>
        <end position="41"/>
    </location>
</feature>
<feature type="transmembrane region" description="Helical" evidence="1">
    <location>
        <begin position="236"/>
        <end position="256"/>
    </location>
</feature>
<evidence type="ECO:0000256" key="1">
    <source>
        <dbReference type="SAM" id="Phobius"/>
    </source>
</evidence>
<dbReference type="OrthoDB" id="5853718at2759"/>